<dbReference type="Proteomes" id="UP001430953">
    <property type="component" value="Unassembled WGS sequence"/>
</dbReference>
<dbReference type="AlphaFoldDB" id="A0AAW2G533"/>
<keyword evidence="3" id="KW-1185">Reference proteome</keyword>
<name>A0AAW2G533_9HYME</name>
<reference evidence="2 3" key="1">
    <citation type="submission" date="2023-03" db="EMBL/GenBank/DDBJ databases">
        <title>High recombination rates correlate with genetic variation in Cardiocondyla obscurior ants.</title>
        <authorList>
            <person name="Errbii M."/>
        </authorList>
    </citation>
    <scope>NUCLEOTIDE SEQUENCE [LARGE SCALE GENOMIC DNA]</scope>
    <source>
        <strain evidence="2">Alpha-2009</strain>
        <tissue evidence="2">Whole body</tissue>
    </source>
</reference>
<evidence type="ECO:0000256" key="1">
    <source>
        <dbReference type="SAM" id="MobiDB-lite"/>
    </source>
</evidence>
<sequence length="270" mass="30501">MPINFFSAAKKLKRGLTVESGGEERGGGKETKRERRREIVKKGSTANGGDAQRGTSRQDTLARKRERDGENKGDREKKTGRGVLQEEENEGDRAGVPPSVSRREGSRCALIPFVYISGDFPLNKYRRSLHRSSYNTILIVGFNSPEMFDLYRIFNQRNGSLFLRHAPAGCVRIFEEMLRNSCVREERARPLSVRLMGGSSRRRSISRFLQRNPAGTIPRPFAPLPSPIPSAAVARSLFVALPTRSVRNRTSLFSSLIREIRNLNDRKLQK</sequence>
<dbReference type="EMBL" id="JADYXP020000005">
    <property type="protein sequence ID" value="KAL0123381.1"/>
    <property type="molecule type" value="Genomic_DNA"/>
</dbReference>
<organism evidence="2 3">
    <name type="scientific">Cardiocondyla obscurior</name>
    <dbReference type="NCBI Taxonomy" id="286306"/>
    <lineage>
        <taxon>Eukaryota</taxon>
        <taxon>Metazoa</taxon>
        <taxon>Ecdysozoa</taxon>
        <taxon>Arthropoda</taxon>
        <taxon>Hexapoda</taxon>
        <taxon>Insecta</taxon>
        <taxon>Pterygota</taxon>
        <taxon>Neoptera</taxon>
        <taxon>Endopterygota</taxon>
        <taxon>Hymenoptera</taxon>
        <taxon>Apocrita</taxon>
        <taxon>Aculeata</taxon>
        <taxon>Formicoidea</taxon>
        <taxon>Formicidae</taxon>
        <taxon>Myrmicinae</taxon>
        <taxon>Cardiocondyla</taxon>
    </lineage>
</organism>
<feature type="compositionally biased region" description="Basic and acidic residues" evidence="1">
    <location>
        <begin position="22"/>
        <end position="41"/>
    </location>
</feature>
<protein>
    <submittedName>
        <fullName evidence="2">Uncharacterized protein</fullName>
    </submittedName>
</protein>
<evidence type="ECO:0000313" key="2">
    <source>
        <dbReference type="EMBL" id="KAL0123381.1"/>
    </source>
</evidence>
<accession>A0AAW2G533</accession>
<proteinExistence type="predicted"/>
<comment type="caution">
    <text evidence="2">The sequence shown here is derived from an EMBL/GenBank/DDBJ whole genome shotgun (WGS) entry which is preliminary data.</text>
</comment>
<feature type="region of interest" description="Disordered" evidence="1">
    <location>
        <begin position="13"/>
        <end position="102"/>
    </location>
</feature>
<gene>
    <name evidence="2" type="ORF">PUN28_005724</name>
</gene>
<evidence type="ECO:0000313" key="3">
    <source>
        <dbReference type="Proteomes" id="UP001430953"/>
    </source>
</evidence>
<feature type="compositionally biased region" description="Basic and acidic residues" evidence="1">
    <location>
        <begin position="60"/>
        <end position="79"/>
    </location>
</feature>